<protein>
    <submittedName>
        <fullName evidence="1">Uncharacterized protein</fullName>
    </submittedName>
</protein>
<dbReference type="KEGG" id="npf:LPB400_07135"/>
<dbReference type="AlphaFoldDB" id="A0ABD7EW48"/>
<sequence>MNDIEEMTSYIAELIFVFPYDIEIDREKIVEYNRFKYAEFQKTSSFGEHPYEDLDLTLTDYYWICSINNIISKNDFFTLVKIMIVEYESESFVSMLSDESQYFSIKSCNEAFDFLYGLFPLCKSDNARSNLRVYLEWIFEDGFKWSDGIFRIDMLNEKNKSLFLGLT</sequence>
<name>A0ABD7EW48_NEIPE</name>
<gene>
    <name evidence="1" type="ORF">LPB400_07135</name>
</gene>
<evidence type="ECO:0000313" key="2">
    <source>
        <dbReference type="Proteomes" id="UP000825360"/>
    </source>
</evidence>
<accession>A0ABD7EW48</accession>
<organism evidence="1 2">
    <name type="scientific">Neisseria perflava</name>
    <dbReference type="NCBI Taxonomy" id="33053"/>
    <lineage>
        <taxon>Bacteria</taxon>
        <taxon>Pseudomonadati</taxon>
        <taxon>Pseudomonadota</taxon>
        <taxon>Betaproteobacteria</taxon>
        <taxon>Neisseriales</taxon>
        <taxon>Neisseriaceae</taxon>
        <taxon>Neisseria</taxon>
    </lineage>
</organism>
<dbReference type="RefSeq" id="WP_070460987.1">
    <property type="nucleotide sequence ID" value="NZ_CP079818.1"/>
</dbReference>
<dbReference type="Proteomes" id="UP000825360">
    <property type="component" value="Chromosome"/>
</dbReference>
<evidence type="ECO:0000313" key="1">
    <source>
        <dbReference type="EMBL" id="QXW89789.1"/>
    </source>
</evidence>
<proteinExistence type="predicted"/>
<reference evidence="1 2" key="1">
    <citation type="submission" date="2021-07" db="EMBL/GenBank/DDBJ databases">
        <title>Genome sequencing of Neisseria perflava LPB0400.</title>
        <authorList>
            <person name="Kim J."/>
        </authorList>
    </citation>
    <scope>NUCLEOTIDE SEQUENCE [LARGE SCALE GENOMIC DNA]</scope>
    <source>
        <strain evidence="1 2">LPB0400</strain>
    </source>
</reference>
<dbReference type="EMBL" id="CP079818">
    <property type="protein sequence ID" value="QXW89789.1"/>
    <property type="molecule type" value="Genomic_DNA"/>
</dbReference>